<dbReference type="WBParaSite" id="BTMF_0000031101-mRNA-1">
    <property type="protein sequence ID" value="BTMF_0000031101-mRNA-1"/>
    <property type="gene ID" value="BTMF_0000031101"/>
</dbReference>
<dbReference type="EMBL" id="UZAG01000001">
    <property type="protein sequence ID" value="VDO06490.1"/>
    <property type="molecule type" value="Genomic_DNA"/>
</dbReference>
<reference evidence="4" key="1">
    <citation type="submission" date="2017-02" db="UniProtKB">
        <authorList>
            <consortium name="WormBaseParasite"/>
        </authorList>
    </citation>
    <scope>IDENTIFICATION</scope>
</reference>
<feature type="region of interest" description="Disordered" evidence="1">
    <location>
        <begin position="89"/>
        <end position="108"/>
    </location>
</feature>
<dbReference type="Pfam" id="PF21628">
    <property type="entry name" value="Gp10-like"/>
    <property type="match status" value="1"/>
</dbReference>
<reference evidence="2 3" key="2">
    <citation type="submission" date="2018-11" db="EMBL/GenBank/DDBJ databases">
        <authorList>
            <consortium name="Pathogen Informatics"/>
        </authorList>
    </citation>
    <scope>NUCLEOTIDE SEQUENCE [LARGE SCALE GENOMIC DNA]</scope>
</reference>
<evidence type="ECO:0000313" key="2">
    <source>
        <dbReference type="EMBL" id="VDO06490.1"/>
    </source>
</evidence>
<evidence type="ECO:0000256" key="1">
    <source>
        <dbReference type="SAM" id="MobiDB-lite"/>
    </source>
</evidence>
<name>A0A0R3Q2X0_9BILA</name>
<gene>
    <name evidence="2" type="ORF">BTMF_LOCUS2</name>
</gene>
<organism evidence="4">
    <name type="scientific">Brugia timori</name>
    <dbReference type="NCBI Taxonomy" id="42155"/>
    <lineage>
        <taxon>Eukaryota</taxon>
        <taxon>Metazoa</taxon>
        <taxon>Ecdysozoa</taxon>
        <taxon>Nematoda</taxon>
        <taxon>Chromadorea</taxon>
        <taxon>Rhabditida</taxon>
        <taxon>Spirurina</taxon>
        <taxon>Spiruromorpha</taxon>
        <taxon>Filarioidea</taxon>
        <taxon>Onchocercidae</taxon>
        <taxon>Brugia</taxon>
    </lineage>
</organism>
<feature type="compositionally biased region" description="Polar residues" evidence="1">
    <location>
        <begin position="89"/>
        <end position="102"/>
    </location>
</feature>
<dbReference type="Proteomes" id="UP000280834">
    <property type="component" value="Unassembled WGS sequence"/>
</dbReference>
<proteinExistence type="predicted"/>
<keyword evidence="3" id="KW-1185">Reference proteome</keyword>
<sequence>MPMVDMKMEDGDDYVSGPSANPYGYGLCISLTEDQVEALGLKDNPPKPGSTVTIRAIAQVTSVTQDADVDQDGDGIDTTMRMQITAMEVTTGQTSPTSSSASLLYPSD</sequence>
<evidence type="ECO:0000313" key="3">
    <source>
        <dbReference type="Proteomes" id="UP000280834"/>
    </source>
</evidence>
<accession>A0A0R3Q2X0</accession>
<dbReference type="InterPro" id="IPR049302">
    <property type="entry name" value="Gp10-like"/>
</dbReference>
<dbReference type="AlphaFoldDB" id="A0A0R3Q2X0"/>
<evidence type="ECO:0000313" key="4">
    <source>
        <dbReference type="WBParaSite" id="BTMF_0000031101-mRNA-1"/>
    </source>
</evidence>
<protein>
    <submittedName>
        <fullName evidence="4">PASTA domain-containing protein</fullName>
    </submittedName>
</protein>